<dbReference type="CDD" id="cd14791">
    <property type="entry name" value="GH36"/>
    <property type="match status" value="1"/>
</dbReference>
<dbReference type="InterPro" id="IPR000111">
    <property type="entry name" value="Glyco_hydro_27/36_CS"/>
</dbReference>
<dbReference type="InterPro" id="IPR013785">
    <property type="entry name" value="Aldolase_TIM"/>
</dbReference>
<feature type="domain" description="Glycosyl hydrolase family 36 N-terminal" evidence="8">
    <location>
        <begin position="54"/>
        <end position="283"/>
    </location>
</feature>
<dbReference type="SUPFAM" id="SSF51445">
    <property type="entry name" value="(Trans)glycosidases"/>
    <property type="match status" value="1"/>
</dbReference>
<evidence type="ECO:0000256" key="2">
    <source>
        <dbReference type="ARBA" id="ARBA00012755"/>
    </source>
</evidence>
<dbReference type="STRING" id="1391627.SAMN05216464_114135"/>
<dbReference type="Pfam" id="PF16875">
    <property type="entry name" value="Glyco_hydro_36N"/>
    <property type="match status" value="1"/>
</dbReference>
<dbReference type="InterPro" id="IPR038417">
    <property type="entry name" value="Alpga-gal_N_sf"/>
</dbReference>
<evidence type="ECO:0000313" key="10">
    <source>
        <dbReference type="Proteomes" id="UP000199072"/>
    </source>
</evidence>
<proteinExistence type="inferred from homology"/>
<organism evidence="9 10">
    <name type="scientific">Mucilaginibacter pineti</name>
    <dbReference type="NCBI Taxonomy" id="1391627"/>
    <lineage>
        <taxon>Bacteria</taxon>
        <taxon>Pseudomonadati</taxon>
        <taxon>Bacteroidota</taxon>
        <taxon>Sphingobacteriia</taxon>
        <taxon>Sphingobacteriales</taxon>
        <taxon>Sphingobacteriaceae</taxon>
        <taxon>Mucilaginibacter</taxon>
    </lineage>
</organism>
<dbReference type="PANTHER" id="PTHR43053">
    <property type="entry name" value="GLYCOSIDASE FAMILY 31"/>
    <property type="match status" value="1"/>
</dbReference>
<evidence type="ECO:0000259" key="7">
    <source>
        <dbReference type="Pfam" id="PF16874"/>
    </source>
</evidence>
<dbReference type="AlphaFoldDB" id="A0A1G7JD84"/>
<protein>
    <recommendedName>
        <fullName evidence="2 5">Alpha-galactosidase</fullName>
        <ecNumber evidence="2 5">3.2.1.22</ecNumber>
    </recommendedName>
</protein>
<comment type="catalytic activity">
    <reaction evidence="1 5">
        <text>Hydrolysis of terminal, non-reducing alpha-D-galactose residues in alpha-D-galactosides, including galactose oligosaccharides, galactomannans and galactolipids.</text>
        <dbReference type="EC" id="3.2.1.22"/>
    </reaction>
</comment>
<keyword evidence="10" id="KW-1185">Reference proteome</keyword>
<dbReference type="InterPro" id="IPR031705">
    <property type="entry name" value="Glyco_hydro_36_C"/>
</dbReference>
<sequence>MFVLNGLNPCIAHMKSFFCAIISLCMLPVCVSAQKIIIATDGVAIAYQPDAGKQLQQIYLGKKLSDSASYRNINASLDPAYATGGATYLNEPALQVKHADGNMSLVLNYVSYETKNESPNVVLTDIKLKDPAYPFYVTLHYKAYKTQNIIETWTTISHTEKADVVLNRYASAFINIKSPQNYLTHFYGEYNYEMQMHKFQLPPGIFSIQSKLGVRTACNYNPSFLVSPNNDATETSGEVFAGSLAYSGNFDIQFESLQLNIDMGNSLKIIPGINAYASSYSLKPNENFDTPHFIFTYSVAGEGQISRNFHNWAINYGIWNGHQKRQTLLNNWEATYFNFNQDTLVNLFDGAKKLGVDMFLLDDGWFANKYPRNDSRAGLGDWEANKKKLPGGIGYLVKEATAKGLNFGIWIEPEMVNPKSELYEKHPEWILKAPNRPEHLYRTQLVLDLTNPVVQDYVFGVIDNLMKESPAISYMKWDCNRSMDNAYSPYLGKNQDAMYVRYAAGYYKVLDRIRAKYPKLDMMLCASGGGRVEYGALKYFQEFWPSDNTYPEDRIKIQWGYSYFYPALTVCAHVTAAGSEPLKYKLDVAMSCKLGFDVMVKKMSEREIALSHTVTDNYRRLQDVINYGELYRLVSPYKTNFASLMYVDNAKRKAVVFAYNLESLEADTYPELKLNGLDPNKKYKVTEINLNTGARPQFRENGQVFSGETLMEQGLKWYLKSAKTSSVLELEEI</sequence>
<dbReference type="Gene3D" id="2.60.40.1180">
    <property type="entry name" value="Golgi alpha-mannosidase II"/>
    <property type="match status" value="1"/>
</dbReference>
<evidence type="ECO:0000256" key="1">
    <source>
        <dbReference type="ARBA" id="ARBA00001255"/>
    </source>
</evidence>
<dbReference type="Gene3D" id="3.20.20.70">
    <property type="entry name" value="Aldolase class I"/>
    <property type="match status" value="1"/>
</dbReference>
<reference evidence="9 10" key="1">
    <citation type="submission" date="2016-10" db="EMBL/GenBank/DDBJ databases">
        <authorList>
            <person name="de Groot N.N."/>
        </authorList>
    </citation>
    <scope>NUCLEOTIDE SEQUENCE [LARGE SCALE GENOMIC DNA]</scope>
    <source>
        <strain evidence="9 10">47C3B</strain>
    </source>
</reference>
<dbReference type="FunFam" id="3.20.20.70:FF:000118">
    <property type="entry name" value="Alpha-galactosidase"/>
    <property type="match status" value="1"/>
</dbReference>
<dbReference type="PIRSF" id="PIRSF005536">
    <property type="entry name" value="Agal"/>
    <property type="match status" value="1"/>
</dbReference>
<feature type="domain" description="Glycosyl hydrolase family 36 C-terminal" evidence="7">
    <location>
        <begin position="642"/>
        <end position="728"/>
    </location>
</feature>
<evidence type="ECO:0000256" key="5">
    <source>
        <dbReference type="PIRNR" id="PIRNR005536"/>
    </source>
</evidence>
<dbReference type="Proteomes" id="UP000199072">
    <property type="component" value="Unassembled WGS sequence"/>
</dbReference>
<dbReference type="GO" id="GO:0004557">
    <property type="term" value="F:alpha-galactosidase activity"/>
    <property type="evidence" value="ECO:0007669"/>
    <property type="project" value="UniProtKB-UniRule"/>
</dbReference>
<dbReference type="InterPro" id="IPR013780">
    <property type="entry name" value="Glyco_hydro_b"/>
</dbReference>
<feature type="active site" description="Nucleophile" evidence="6">
    <location>
        <position position="478"/>
    </location>
</feature>
<dbReference type="GO" id="GO:0016052">
    <property type="term" value="P:carbohydrate catabolic process"/>
    <property type="evidence" value="ECO:0007669"/>
    <property type="project" value="InterPro"/>
</dbReference>
<evidence type="ECO:0000256" key="3">
    <source>
        <dbReference type="ARBA" id="ARBA00022801"/>
    </source>
</evidence>
<dbReference type="InterPro" id="IPR050985">
    <property type="entry name" value="Alpha-glycosidase_related"/>
</dbReference>
<comment type="similarity">
    <text evidence="5">Belongs to the glycosyl hydrolase.</text>
</comment>
<keyword evidence="4 5" id="KW-0326">Glycosidase</keyword>
<evidence type="ECO:0000256" key="6">
    <source>
        <dbReference type="PIRSR" id="PIRSR005536-1"/>
    </source>
</evidence>
<evidence type="ECO:0000256" key="4">
    <source>
        <dbReference type="ARBA" id="ARBA00023295"/>
    </source>
</evidence>
<dbReference type="Pfam" id="PF02065">
    <property type="entry name" value="Melibiase"/>
    <property type="match status" value="1"/>
</dbReference>
<evidence type="ECO:0000313" key="9">
    <source>
        <dbReference type="EMBL" id="SDF22449.1"/>
    </source>
</evidence>
<feature type="active site" description="Proton donor" evidence="6">
    <location>
        <position position="547"/>
    </location>
</feature>
<dbReference type="EC" id="3.2.1.22" evidence="2 5"/>
<accession>A0A1G7JD84</accession>
<dbReference type="Gene3D" id="2.70.98.60">
    <property type="entry name" value="alpha-galactosidase from lactobacil brevis"/>
    <property type="match status" value="1"/>
</dbReference>
<dbReference type="Pfam" id="PF16874">
    <property type="entry name" value="Glyco_hydro_36C"/>
    <property type="match status" value="1"/>
</dbReference>
<gene>
    <name evidence="9" type="ORF">SAMN05216464_114135</name>
</gene>
<dbReference type="PROSITE" id="PS00512">
    <property type="entry name" value="ALPHA_GALACTOSIDASE"/>
    <property type="match status" value="1"/>
</dbReference>
<dbReference type="EMBL" id="FNAI01000014">
    <property type="protein sequence ID" value="SDF22449.1"/>
    <property type="molecule type" value="Genomic_DNA"/>
</dbReference>
<dbReference type="InterPro" id="IPR031704">
    <property type="entry name" value="Glyco_hydro_36_N"/>
</dbReference>
<name>A0A1G7JD84_9SPHI</name>
<dbReference type="PRINTS" id="PR00743">
    <property type="entry name" value="GLHYDRLASE36"/>
</dbReference>
<evidence type="ECO:0000259" key="8">
    <source>
        <dbReference type="Pfam" id="PF16875"/>
    </source>
</evidence>
<dbReference type="InterPro" id="IPR017853">
    <property type="entry name" value="GH"/>
</dbReference>
<dbReference type="PANTHER" id="PTHR43053:SF3">
    <property type="entry name" value="ALPHA-GALACTOSIDASE C-RELATED"/>
    <property type="match status" value="1"/>
</dbReference>
<dbReference type="InterPro" id="IPR002252">
    <property type="entry name" value="Glyco_hydro_36"/>
</dbReference>
<keyword evidence="3 5" id="KW-0378">Hydrolase</keyword>